<organism evidence="1 2">
    <name type="scientific">Winogradskyella marincola</name>
    <dbReference type="NCBI Taxonomy" id="3037795"/>
    <lineage>
        <taxon>Bacteria</taxon>
        <taxon>Pseudomonadati</taxon>
        <taxon>Bacteroidota</taxon>
        <taxon>Flavobacteriia</taxon>
        <taxon>Flavobacteriales</taxon>
        <taxon>Flavobacteriaceae</taxon>
        <taxon>Winogradskyella</taxon>
    </lineage>
</organism>
<evidence type="ECO:0000313" key="1">
    <source>
        <dbReference type="EMBL" id="MDG4716670.1"/>
    </source>
</evidence>
<reference evidence="1 2" key="1">
    <citation type="submission" date="2023-03" db="EMBL/GenBank/DDBJ databases">
        <title>Strain YYF002 represents a novel species in the genus Winogradskyella isolated from seawater.</title>
        <authorList>
            <person name="Fu Z.-Y."/>
        </authorList>
    </citation>
    <scope>NUCLEOTIDE SEQUENCE [LARGE SCALE GENOMIC DNA]</scope>
    <source>
        <strain evidence="1 2">YYF002</strain>
    </source>
</reference>
<dbReference type="EMBL" id="JARSBN010000006">
    <property type="protein sequence ID" value="MDG4716670.1"/>
    <property type="molecule type" value="Genomic_DNA"/>
</dbReference>
<gene>
    <name evidence="1" type="ORF">P7122_12355</name>
</gene>
<accession>A0ABT6G3W5</accession>
<name>A0ABT6G3W5_9FLAO</name>
<comment type="caution">
    <text evidence="1">The sequence shown here is derived from an EMBL/GenBank/DDBJ whole genome shotgun (WGS) entry which is preliminary data.</text>
</comment>
<keyword evidence="2" id="KW-1185">Reference proteome</keyword>
<evidence type="ECO:0008006" key="3">
    <source>
        <dbReference type="Google" id="ProtNLM"/>
    </source>
</evidence>
<dbReference type="Proteomes" id="UP001529085">
    <property type="component" value="Unassembled WGS sequence"/>
</dbReference>
<evidence type="ECO:0000313" key="2">
    <source>
        <dbReference type="Proteomes" id="UP001529085"/>
    </source>
</evidence>
<protein>
    <recommendedName>
        <fullName evidence="3">Outer membrane protein beta-barrel domain-containing protein</fullName>
    </recommendedName>
</protein>
<dbReference type="RefSeq" id="WP_278006110.1">
    <property type="nucleotide sequence ID" value="NZ_JARSBN010000006.1"/>
</dbReference>
<proteinExistence type="predicted"/>
<sequence length="199" mass="22737">MWSKLLIFNQIIKQLFFGLALLLFINTTNAQDASVEKSTYGIQTGFLGIWAHNESKLSNSIALRSELGLDAGIYSENFVGSRSFIMVPALTLEPRWYYNLNKRVSKQRRIDGNSGNFISIKTTYHPDMVIGSLPEYTVFISDITIIPTWGIRRNVGKHFTYETGIGIGYYHLFKKDNVIIFDDRNGVAVNLHLRLGYRF</sequence>